<dbReference type="AlphaFoldDB" id="A0A225VT74"/>
<dbReference type="Pfam" id="PF14214">
    <property type="entry name" value="Helitron_like_N"/>
    <property type="match status" value="1"/>
</dbReference>
<comment type="caution">
    <text evidence="2">The sequence shown here is derived from an EMBL/GenBank/DDBJ whole genome shotgun (WGS) entry which is preliminary data.</text>
</comment>
<dbReference type="STRING" id="4795.A0A225VT74"/>
<dbReference type="PANTHER" id="PTHR45786:SF74">
    <property type="entry name" value="ATP-DEPENDENT DNA HELICASE"/>
    <property type="match status" value="1"/>
</dbReference>
<dbReference type="PANTHER" id="PTHR45786">
    <property type="entry name" value="DNA BINDING PROTEIN-LIKE"/>
    <property type="match status" value="1"/>
</dbReference>
<gene>
    <name evidence="2" type="ORF">PHMEG_00019541</name>
</gene>
<feature type="domain" description="Helitron helicase-like" evidence="1">
    <location>
        <begin position="154"/>
        <end position="250"/>
    </location>
</feature>
<accession>A0A225VT74</accession>
<evidence type="ECO:0000313" key="2">
    <source>
        <dbReference type="EMBL" id="OWZ07987.1"/>
    </source>
</evidence>
<dbReference type="Proteomes" id="UP000198211">
    <property type="component" value="Unassembled WGS sequence"/>
</dbReference>
<name>A0A225VT74_9STRA</name>
<dbReference type="OrthoDB" id="108332at2759"/>
<dbReference type="EMBL" id="NBNE01003321">
    <property type="protein sequence ID" value="OWZ07987.1"/>
    <property type="molecule type" value="Genomic_DNA"/>
</dbReference>
<proteinExistence type="predicted"/>
<keyword evidence="2" id="KW-0378">Hydrolase</keyword>
<evidence type="ECO:0000313" key="3">
    <source>
        <dbReference type="Proteomes" id="UP000198211"/>
    </source>
</evidence>
<keyword evidence="3" id="KW-1185">Reference proteome</keyword>
<dbReference type="InterPro" id="IPR025476">
    <property type="entry name" value="Helitron_helicase-like"/>
</dbReference>
<keyword evidence="2" id="KW-0067">ATP-binding</keyword>
<reference evidence="3" key="1">
    <citation type="submission" date="2017-03" db="EMBL/GenBank/DDBJ databases">
        <title>Phytopthora megakarya and P. palmivora, two closely related causual agents of cacao black pod achieved similar genome size and gene model numbers by different mechanisms.</title>
        <authorList>
            <person name="Ali S."/>
            <person name="Shao J."/>
            <person name="Larry D.J."/>
            <person name="Kronmiller B."/>
            <person name="Shen D."/>
            <person name="Strem M.D."/>
            <person name="Melnick R.L."/>
            <person name="Guiltinan M.J."/>
            <person name="Tyler B.M."/>
            <person name="Meinhardt L.W."/>
            <person name="Bailey B.A."/>
        </authorList>
    </citation>
    <scope>NUCLEOTIDE SEQUENCE [LARGE SCALE GENOMIC DNA]</scope>
    <source>
        <strain evidence="3">zdho120</strain>
    </source>
</reference>
<dbReference type="GO" id="GO:0004386">
    <property type="term" value="F:helicase activity"/>
    <property type="evidence" value="ECO:0007669"/>
    <property type="project" value="UniProtKB-KW"/>
</dbReference>
<organism evidence="2 3">
    <name type="scientific">Phytophthora megakarya</name>
    <dbReference type="NCBI Taxonomy" id="4795"/>
    <lineage>
        <taxon>Eukaryota</taxon>
        <taxon>Sar</taxon>
        <taxon>Stramenopiles</taxon>
        <taxon>Oomycota</taxon>
        <taxon>Peronosporomycetes</taxon>
        <taxon>Peronosporales</taxon>
        <taxon>Peronosporaceae</taxon>
        <taxon>Phytophthora</taxon>
    </lineage>
</organism>
<keyword evidence="2" id="KW-0547">Nucleotide-binding</keyword>
<evidence type="ECO:0000259" key="1">
    <source>
        <dbReference type="Pfam" id="PF14214"/>
    </source>
</evidence>
<keyword evidence="2" id="KW-0347">Helicase</keyword>
<protein>
    <submittedName>
        <fullName evidence="2">Helitron helicase</fullName>
    </submittedName>
</protein>
<sequence length="336" mass="39397">MICYRIGSLLPEDGAEPSFAQVYVYDGNMQHQVDRRMNIMYGLDRTTLKALQMMLVANNPYVRRFLTAGEMARYGVDLHLVIHEDPGTDLRTHKPSDCEGRVVGYNESQIYTQLTILYSSRCCFHLANRELSTTVEYVPGIQRYKNKRMKVRDFYAYQLFRRKVQYTILHLSSRSFQQWCVEMYVQLELQRLRFIKLHPATLRADLYRGVIDAVLQYGNLGEVGRFVLLPPNFTGGERYMRKQYYDSMTIDDIAKDEILGKVQALAYMIEFQKRGLPHAHMTVKRTEESSPKRSEDYNKYMCAELPDPNLHPRLYETISKNMMLVRVGYSTRKLRA</sequence>